<comment type="subcellular location">
    <subcellularLocation>
        <location evidence="1">Membrane</location>
    </subcellularLocation>
</comment>
<gene>
    <name evidence="4" type="ORF">DDZ16_17720</name>
</gene>
<proteinExistence type="predicted"/>
<evidence type="ECO:0000313" key="4">
    <source>
        <dbReference type="EMBL" id="PWD98033.1"/>
    </source>
</evidence>
<dbReference type="Pfam" id="PF01103">
    <property type="entry name" value="Omp85"/>
    <property type="match status" value="1"/>
</dbReference>
<dbReference type="GO" id="GO:0019867">
    <property type="term" value="C:outer membrane"/>
    <property type="evidence" value="ECO:0007669"/>
    <property type="project" value="InterPro"/>
</dbReference>
<dbReference type="RefSeq" id="WP_109265815.1">
    <property type="nucleotide sequence ID" value="NZ_QEWP01000020.1"/>
</dbReference>
<name>A0A2U2B4Q1_9BACT</name>
<organism evidence="4 5">
    <name type="scientific">Marinilabilia rubra</name>
    <dbReference type="NCBI Taxonomy" id="2162893"/>
    <lineage>
        <taxon>Bacteria</taxon>
        <taxon>Pseudomonadati</taxon>
        <taxon>Bacteroidota</taxon>
        <taxon>Bacteroidia</taxon>
        <taxon>Marinilabiliales</taxon>
        <taxon>Marinilabiliaceae</taxon>
        <taxon>Marinilabilia</taxon>
    </lineage>
</organism>
<dbReference type="Gene3D" id="2.40.160.50">
    <property type="entry name" value="membrane protein fhac: a member of the omp85/tpsb transporter family"/>
    <property type="match status" value="1"/>
</dbReference>
<evidence type="ECO:0000256" key="1">
    <source>
        <dbReference type="ARBA" id="ARBA00004370"/>
    </source>
</evidence>
<reference evidence="4 5" key="1">
    <citation type="submission" date="2018-05" db="EMBL/GenBank/DDBJ databases">
        <title>Marinilabilia rubrum sp. nov., isolated from saltern sediment.</title>
        <authorList>
            <person name="Zhang R."/>
        </authorList>
    </citation>
    <scope>NUCLEOTIDE SEQUENCE [LARGE SCALE GENOMIC DNA]</scope>
    <source>
        <strain evidence="4 5">WTE16</strain>
    </source>
</reference>
<dbReference type="Proteomes" id="UP000244956">
    <property type="component" value="Unassembled WGS sequence"/>
</dbReference>
<dbReference type="EMBL" id="QEWP01000020">
    <property type="protein sequence ID" value="PWD98033.1"/>
    <property type="molecule type" value="Genomic_DNA"/>
</dbReference>
<dbReference type="OrthoDB" id="9771071at2"/>
<protein>
    <recommendedName>
        <fullName evidence="3">Bacterial surface antigen (D15) domain-containing protein</fullName>
    </recommendedName>
</protein>
<feature type="domain" description="Bacterial surface antigen (D15)" evidence="3">
    <location>
        <begin position="97"/>
        <end position="357"/>
    </location>
</feature>
<keyword evidence="5" id="KW-1185">Reference proteome</keyword>
<evidence type="ECO:0000313" key="5">
    <source>
        <dbReference type="Proteomes" id="UP000244956"/>
    </source>
</evidence>
<accession>A0A2U2B4Q1</accession>
<comment type="caution">
    <text evidence="4">The sequence shown here is derived from an EMBL/GenBank/DDBJ whole genome shotgun (WGS) entry which is preliminary data.</text>
</comment>
<keyword evidence="2" id="KW-0472">Membrane</keyword>
<dbReference type="AlphaFoldDB" id="A0A2U2B4Q1"/>
<sequence length="388" mass="44205">MKISFIESRFFISVLLFFVFPFSPLKGAHIIEKTYLATDSLVETGGVAQIGEKILDLVTWEKDGLVFTVYPSLSVSPRNGFVYGVMPAVKWESQRKGLSNTLTVNAETSTKGMLQLQFEHEWYFHEKWLTSGEAFLNKREDLFWIGGDQEDFYFDRREVKVDWDLLNNIYPGFWIGLQLFIDSNHFSDEAELSFREEGLQGFKGGLIFGLGPKLLLDTRERTLAPQSGVLLELQPLFVGVGGIGDYNFTRITVDFRKYVPLKQEKTTLAFQTVLDYAEEKVPFYDAPQLGGKERLRGIGHPLKRSGNSVWLSRVELRQHLWWRFGVAAFAGVGEAKVNYQNPFEDVVSSFGAGLRFRMLPDDPLNVRFDFGRSSIGTTGFFISLKEAF</sequence>
<evidence type="ECO:0000256" key="2">
    <source>
        <dbReference type="ARBA" id="ARBA00023136"/>
    </source>
</evidence>
<evidence type="ECO:0000259" key="3">
    <source>
        <dbReference type="Pfam" id="PF01103"/>
    </source>
</evidence>
<dbReference type="InterPro" id="IPR000184">
    <property type="entry name" value="Bac_surfAg_D15"/>
</dbReference>